<dbReference type="AlphaFoldDB" id="A0A9W8YV64"/>
<dbReference type="Proteomes" id="UP001140453">
    <property type="component" value="Unassembled WGS sequence"/>
</dbReference>
<keyword evidence="1" id="KW-1133">Transmembrane helix</keyword>
<dbReference type="CDD" id="cd02208">
    <property type="entry name" value="cupin_RmlC-like"/>
    <property type="match status" value="1"/>
</dbReference>
<keyword evidence="1" id="KW-0812">Transmembrane</keyword>
<name>A0A9W8YV64_9PEZI</name>
<sequence>MVSNYILPPGLRAAALRTIINPVTHETATFRRYMAETNQEFSEIDVTVRAGGGVPLHYHSMRTETFTAVSSIIHLQRGKEEIVLAPGETAIVPPGSLHRFWNPAGGDMSFTVRVIAAANYDNEGFEKGLYIWYGLARDGLVRDNGIAMNPLHQAVITFMQDTWIAGWGIWLLTPVFATLYAVARWTGVERELVKKYWTLADGQEVSEQTPLVDTP</sequence>
<dbReference type="Pfam" id="PF07883">
    <property type="entry name" value="Cupin_2"/>
    <property type="match status" value="1"/>
</dbReference>
<dbReference type="InterPro" id="IPR053146">
    <property type="entry name" value="QDO-like"/>
</dbReference>
<dbReference type="Gene3D" id="2.60.120.10">
    <property type="entry name" value="Jelly Rolls"/>
    <property type="match status" value="1"/>
</dbReference>
<dbReference type="PANTHER" id="PTHR36440">
    <property type="entry name" value="PUTATIVE (AFU_ORTHOLOGUE AFUA_8G07350)-RELATED"/>
    <property type="match status" value="1"/>
</dbReference>
<evidence type="ECO:0000313" key="4">
    <source>
        <dbReference type="Proteomes" id="UP001140453"/>
    </source>
</evidence>
<dbReference type="OrthoDB" id="3765895at2759"/>
<keyword evidence="1" id="KW-0472">Membrane</keyword>
<dbReference type="InterPro" id="IPR013096">
    <property type="entry name" value="Cupin_2"/>
</dbReference>
<feature type="transmembrane region" description="Helical" evidence="1">
    <location>
        <begin position="163"/>
        <end position="183"/>
    </location>
</feature>
<evidence type="ECO:0000259" key="2">
    <source>
        <dbReference type="Pfam" id="PF07883"/>
    </source>
</evidence>
<dbReference type="EMBL" id="JAPEVB010000003">
    <property type="protein sequence ID" value="KAJ4391034.1"/>
    <property type="molecule type" value="Genomic_DNA"/>
</dbReference>
<keyword evidence="4" id="KW-1185">Reference proteome</keyword>
<comment type="caution">
    <text evidence="3">The sequence shown here is derived from an EMBL/GenBank/DDBJ whole genome shotgun (WGS) entry which is preliminary data.</text>
</comment>
<protein>
    <recommendedName>
        <fullName evidence="2">Cupin type-2 domain-containing protein</fullName>
    </recommendedName>
</protein>
<feature type="domain" description="Cupin type-2" evidence="2">
    <location>
        <begin position="46"/>
        <end position="111"/>
    </location>
</feature>
<evidence type="ECO:0000256" key="1">
    <source>
        <dbReference type="SAM" id="Phobius"/>
    </source>
</evidence>
<organism evidence="3 4">
    <name type="scientific">Gnomoniopsis smithogilvyi</name>
    <dbReference type="NCBI Taxonomy" id="1191159"/>
    <lineage>
        <taxon>Eukaryota</taxon>
        <taxon>Fungi</taxon>
        <taxon>Dikarya</taxon>
        <taxon>Ascomycota</taxon>
        <taxon>Pezizomycotina</taxon>
        <taxon>Sordariomycetes</taxon>
        <taxon>Sordariomycetidae</taxon>
        <taxon>Diaporthales</taxon>
        <taxon>Gnomoniaceae</taxon>
        <taxon>Gnomoniopsis</taxon>
    </lineage>
</organism>
<accession>A0A9W8YV64</accession>
<evidence type="ECO:0000313" key="3">
    <source>
        <dbReference type="EMBL" id="KAJ4391034.1"/>
    </source>
</evidence>
<dbReference type="InterPro" id="IPR011051">
    <property type="entry name" value="RmlC_Cupin_sf"/>
</dbReference>
<proteinExistence type="predicted"/>
<dbReference type="InterPro" id="IPR014710">
    <property type="entry name" value="RmlC-like_jellyroll"/>
</dbReference>
<reference evidence="3" key="1">
    <citation type="submission" date="2022-10" db="EMBL/GenBank/DDBJ databases">
        <title>Tapping the CABI collections for fungal endophytes: first genome assemblies for Collariella, Neodidymelliopsis, Ascochyta clinopodiicola, Didymella pomorum, Didymosphaeria variabile, Neocosmospora piperis and Neocucurbitaria cava.</title>
        <authorList>
            <person name="Hill R."/>
        </authorList>
    </citation>
    <scope>NUCLEOTIDE SEQUENCE</scope>
    <source>
        <strain evidence="3">IMI 355082</strain>
    </source>
</reference>
<dbReference type="SUPFAM" id="SSF51182">
    <property type="entry name" value="RmlC-like cupins"/>
    <property type="match status" value="1"/>
</dbReference>
<dbReference type="PANTHER" id="PTHR36440:SF1">
    <property type="entry name" value="PUTATIVE (AFU_ORTHOLOGUE AFUA_8G07350)-RELATED"/>
    <property type="match status" value="1"/>
</dbReference>
<gene>
    <name evidence="3" type="ORF">N0V93_004647</name>
</gene>